<keyword evidence="2" id="KW-1185">Reference proteome</keyword>
<name>A0A9W7YDD4_9FUNG</name>
<evidence type="ECO:0000313" key="1">
    <source>
        <dbReference type="EMBL" id="KAJ1731684.1"/>
    </source>
</evidence>
<reference evidence="1" key="1">
    <citation type="submission" date="2022-07" db="EMBL/GenBank/DDBJ databases">
        <title>Phylogenomic reconstructions and comparative analyses of Kickxellomycotina fungi.</title>
        <authorList>
            <person name="Reynolds N.K."/>
            <person name="Stajich J.E."/>
            <person name="Barry K."/>
            <person name="Grigoriev I.V."/>
            <person name="Crous P."/>
            <person name="Smith M.E."/>
        </authorList>
    </citation>
    <scope>NUCLEOTIDE SEQUENCE</scope>
    <source>
        <strain evidence="1">BCRC 34381</strain>
    </source>
</reference>
<dbReference type="Gene3D" id="3.40.50.11960">
    <property type="match status" value="1"/>
</dbReference>
<dbReference type="Proteomes" id="UP001143981">
    <property type="component" value="Unassembled WGS sequence"/>
</dbReference>
<dbReference type="OrthoDB" id="10261384at2759"/>
<gene>
    <name evidence="1" type="ORF">LPJ61_002416</name>
</gene>
<evidence type="ECO:0000313" key="2">
    <source>
        <dbReference type="Proteomes" id="UP001143981"/>
    </source>
</evidence>
<sequence length="143" mass="15888">MDTSAKNKILVLGRADVPKEWLVRSVIAASGPEETADTSLAAEDSSGRIEWQIDTRYYAARVEFWIDSTEQLPPEKVQFMERWLDTPDQYADTAADESTADAAVTIDSETSELQAQLGEVVDAVIFTFDPARADTFNDILPWA</sequence>
<dbReference type="EMBL" id="JANBOI010000302">
    <property type="protein sequence ID" value="KAJ1731684.1"/>
    <property type="molecule type" value="Genomic_DNA"/>
</dbReference>
<organism evidence="1 2">
    <name type="scientific">Coemansia biformis</name>
    <dbReference type="NCBI Taxonomy" id="1286918"/>
    <lineage>
        <taxon>Eukaryota</taxon>
        <taxon>Fungi</taxon>
        <taxon>Fungi incertae sedis</taxon>
        <taxon>Zoopagomycota</taxon>
        <taxon>Kickxellomycotina</taxon>
        <taxon>Kickxellomycetes</taxon>
        <taxon>Kickxellales</taxon>
        <taxon>Kickxellaceae</taxon>
        <taxon>Coemansia</taxon>
    </lineage>
</organism>
<proteinExistence type="predicted"/>
<accession>A0A9W7YDD4</accession>
<dbReference type="AlphaFoldDB" id="A0A9W7YDD4"/>
<comment type="caution">
    <text evidence="1">The sequence shown here is derived from an EMBL/GenBank/DDBJ whole genome shotgun (WGS) entry which is preliminary data.</text>
</comment>
<protein>
    <submittedName>
        <fullName evidence="1">Uncharacterized protein</fullName>
    </submittedName>
</protein>
<feature type="non-terminal residue" evidence="1">
    <location>
        <position position="143"/>
    </location>
</feature>